<dbReference type="RefSeq" id="WP_386348027.1">
    <property type="nucleotide sequence ID" value="NZ_JBHSFG010000059.1"/>
</dbReference>
<dbReference type="Proteomes" id="UP001596012">
    <property type="component" value="Unassembled WGS sequence"/>
</dbReference>
<dbReference type="EMBL" id="JBHSFG010000059">
    <property type="protein sequence ID" value="MFC4469294.1"/>
    <property type="molecule type" value="Genomic_DNA"/>
</dbReference>
<proteinExistence type="predicted"/>
<evidence type="ECO:0000313" key="2">
    <source>
        <dbReference type="Proteomes" id="UP001596012"/>
    </source>
</evidence>
<gene>
    <name evidence="1" type="ORF">ACFPH6_33080</name>
</gene>
<organism evidence="1 2">
    <name type="scientific">Streptomyces xiangluensis</name>
    <dbReference type="NCBI Taxonomy" id="2665720"/>
    <lineage>
        <taxon>Bacteria</taxon>
        <taxon>Bacillati</taxon>
        <taxon>Actinomycetota</taxon>
        <taxon>Actinomycetes</taxon>
        <taxon>Kitasatosporales</taxon>
        <taxon>Streptomycetaceae</taxon>
        <taxon>Streptomyces</taxon>
    </lineage>
</organism>
<protein>
    <submittedName>
        <fullName evidence="1">Uncharacterized protein</fullName>
    </submittedName>
</protein>
<reference evidence="2" key="1">
    <citation type="journal article" date="2019" name="Int. J. Syst. Evol. Microbiol.">
        <title>The Global Catalogue of Microorganisms (GCM) 10K type strain sequencing project: providing services to taxonomists for standard genome sequencing and annotation.</title>
        <authorList>
            <consortium name="The Broad Institute Genomics Platform"/>
            <consortium name="The Broad Institute Genome Sequencing Center for Infectious Disease"/>
            <person name="Wu L."/>
            <person name="Ma J."/>
        </authorList>
    </citation>
    <scope>NUCLEOTIDE SEQUENCE [LARGE SCALE GENOMIC DNA]</scope>
    <source>
        <strain evidence="2">DT43</strain>
    </source>
</reference>
<sequence length="311" mass="33993">MSADFSALHEPLVEWVYDRTRADPLGGVSITEFGQSHGLTENQNYQLLQFCKGQRLLDDRHTTHDGPEANLTPRGLEWMEERRRRRADPAARAAAARKGLLVWLWHRKHEDVLLPAVTDVLNDPLSLFEGERLTDRDIDRASAYLSAKGLIKGDRNASSDGPVQAEITAEGEDCVDNYQGDIGAYERRNTGGTTNIHIGHNNGNIAANSRNFTLNATTHHGIDLAQVVMAARALRQAVPILDLPEDDAAEVTQLATRMEEEATSTNPDPGRLQRWRNQAVAILSSPVVSGALGSVLATYLGVVLPELPAGG</sequence>
<evidence type="ECO:0000313" key="1">
    <source>
        <dbReference type="EMBL" id="MFC4469294.1"/>
    </source>
</evidence>
<keyword evidence="2" id="KW-1185">Reference proteome</keyword>
<comment type="caution">
    <text evidence="1">The sequence shown here is derived from an EMBL/GenBank/DDBJ whole genome shotgun (WGS) entry which is preliminary data.</text>
</comment>
<name>A0ABV8YVQ6_9ACTN</name>
<accession>A0ABV8YVQ6</accession>